<organism evidence="2 3">
    <name type="scientific">Paenibacillus monticola</name>
    <dbReference type="NCBI Taxonomy" id="2666075"/>
    <lineage>
        <taxon>Bacteria</taxon>
        <taxon>Bacillati</taxon>
        <taxon>Bacillota</taxon>
        <taxon>Bacilli</taxon>
        <taxon>Bacillales</taxon>
        <taxon>Paenibacillaceae</taxon>
        <taxon>Paenibacillus</taxon>
    </lineage>
</organism>
<dbReference type="AlphaFoldDB" id="A0A7X2H320"/>
<evidence type="ECO:0000313" key="3">
    <source>
        <dbReference type="Proteomes" id="UP000463051"/>
    </source>
</evidence>
<dbReference type="PROSITE" id="PS51257">
    <property type="entry name" value="PROKAR_LIPOPROTEIN"/>
    <property type="match status" value="1"/>
</dbReference>
<protein>
    <recommendedName>
        <fullName evidence="4">Lipoprotein</fullName>
    </recommendedName>
</protein>
<name>A0A7X2H320_9BACL</name>
<keyword evidence="1" id="KW-0732">Signal</keyword>
<dbReference type="RefSeq" id="WP_154117651.1">
    <property type="nucleotide sequence ID" value="NZ_WJXB01000002.1"/>
</dbReference>
<evidence type="ECO:0000256" key="1">
    <source>
        <dbReference type="SAM" id="SignalP"/>
    </source>
</evidence>
<dbReference type="EMBL" id="WJXB01000002">
    <property type="protein sequence ID" value="MRN52651.1"/>
    <property type="molecule type" value="Genomic_DNA"/>
</dbReference>
<proteinExistence type="predicted"/>
<evidence type="ECO:0008006" key="4">
    <source>
        <dbReference type="Google" id="ProtNLM"/>
    </source>
</evidence>
<keyword evidence="3" id="KW-1185">Reference proteome</keyword>
<feature type="chain" id="PRO_5038954326" description="Lipoprotein" evidence="1">
    <location>
        <begin position="23"/>
        <end position="146"/>
    </location>
</feature>
<sequence>MFKRLRNLLLSGMMLVLLVACNTETVHHDYTFTGEGNKWSAEYVQQASEKFSSKKGKTTDYETWKNVTFQLRYKGKQTDLGEMKHFKYTYKGIAGGGGGTMEGAVSAETLKSVSSGSGAFEWEDSVIKVEVEWDGQKEQFELMIRK</sequence>
<dbReference type="Proteomes" id="UP000463051">
    <property type="component" value="Unassembled WGS sequence"/>
</dbReference>
<reference evidence="2 3" key="1">
    <citation type="submission" date="2019-11" db="EMBL/GenBank/DDBJ databases">
        <title>Paenibacillus monticola sp. nov., a novel PGPR strain isolated from mountain sample in China.</title>
        <authorList>
            <person name="Zhao Q."/>
            <person name="Li H.-P."/>
            <person name="Zhang J.-L."/>
        </authorList>
    </citation>
    <scope>NUCLEOTIDE SEQUENCE [LARGE SCALE GENOMIC DNA]</scope>
    <source>
        <strain evidence="2 3">LC-T2</strain>
    </source>
</reference>
<evidence type="ECO:0000313" key="2">
    <source>
        <dbReference type="EMBL" id="MRN52651.1"/>
    </source>
</evidence>
<feature type="signal peptide" evidence="1">
    <location>
        <begin position="1"/>
        <end position="22"/>
    </location>
</feature>
<gene>
    <name evidence="2" type="ORF">GJB61_06525</name>
</gene>
<accession>A0A7X2H320</accession>
<comment type="caution">
    <text evidence="2">The sequence shown here is derived from an EMBL/GenBank/DDBJ whole genome shotgun (WGS) entry which is preliminary data.</text>
</comment>